<organism evidence="2 3">
    <name type="scientific">Malus baccata</name>
    <name type="common">Siberian crab apple</name>
    <name type="synonym">Pyrus baccata</name>
    <dbReference type="NCBI Taxonomy" id="106549"/>
    <lineage>
        <taxon>Eukaryota</taxon>
        <taxon>Viridiplantae</taxon>
        <taxon>Streptophyta</taxon>
        <taxon>Embryophyta</taxon>
        <taxon>Tracheophyta</taxon>
        <taxon>Spermatophyta</taxon>
        <taxon>Magnoliopsida</taxon>
        <taxon>eudicotyledons</taxon>
        <taxon>Gunneridae</taxon>
        <taxon>Pentapetalae</taxon>
        <taxon>rosids</taxon>
        <taxon>fabids</taxon>
        <taxon>Rosales</taxon>
        <taxon>Rosaceae</taxon>
        <taxon>Amygdaloideae</taxon>
        <taxon>Maleae</taxon>
        <taxon>Malus</taxon>
    </lineage>
</organism>
<accession>A0A540KXC9</accession>
<name>A0A540KXC9_MALBA</name>
<dbReference type="AlphaFoldDB" id="A0A540KXC9"/>
<keyword evidence="3" id="KW-1185">Reference proteome</keyword>
<proteinExistence type="predicted"/>
<evidence type="ECO:0000256" key="1">
    <source>
        <dbReference type="SAM" id="MobiDB-lite"/>
    </source>
</evidence>
<evidence type="ECO:0000313" key="2">
    <source>
        <dbReference type="EMBL" id="TQD78672.1"/>
    </source>
</evidence>
<protein>
    <submittedName>
        <fullName evidence="2">Uncharacterized protein</fullName>
    </submittedName>
</protein>
<sequence length="146" mass="16510">MPVHPPQSPNPLINIYCPHYDEAAKNVIMKDVHFPFDLPGFVVNVIPPWSNEIGYVKHVAMENNLASVICNDVHFDSDSDCTSTTRTRYPKKRYKVVKECAVYEYVGGQEHCDWMNHATSQAKQEAIPKDIQNAKSPSNDAYGKKS</sequence>
<comment type="caution">
    <text evidence="2">The sequence shown here is derived from an EMBL/GenBank/DDBJ whole genome shotgun (WGS) entry which is preliminary data.</text>
</comment>
<dbReference type="EMBL" id="VIEB01000897">
    <property type="protein sequence ID" value="TQD78672.1"/>
    <property type="molecule type" value="Genomic_DNA"/>
</dbReference>
<reference evidence="2 3" key="1">
    <citation type="journal article" date="2019" name="G3 (Bethesda)">
        <title>Sequencing of a Wild Apple (Malus baccata) Genome Unravels the Differences Between Cultivated and Wild Apple Species Regarding Disease Resistance and Cold Tolerance.</title>
        <authorList>
            <person name="Chen X."/>
        </authorList>
    </citation>
    <scope>NUCLEOTIDE SEQUENCE [LARGE SCALE GENOMIC DNA]</scope>
    <source>
        <strain evidence="3">cv. Shandingzi</strain>
        <tissue evidence="2">Leaves</tissue>
    </source>
</reference>
<feature type="region of interest" description="Disordered" evidence="1">
    <location>
        <begin position="123"/>
        <end position="146"/>
    </location>
</feature>
<evidence type="ECO:0000313" key="3">
    <source>
        <dbReference type="Proteomes" id="UP000315295"/>
    </source>
</evidence>
<dbReference type="Proteomes" id="UP000315295">
    <property type="component" value="Unassembled WGS sequence"/>
</dbReference>
<gene>
    <name evidence="2" type="ORF">C1H46_035777</name>
</gene>